<dbReference type="Proteomes" id="UP000332487">
    <property type="component" value="Unassembled WGS sequence"/>
</dbReference>
<evidence type="ECO:0000313" key="6">
    <source>
        <dbReference type="EMBL" id="EET90198.1"/>
    </source>
</evidence>
<dbReference type="InterPro" id="IPR038716">
    <property type="entry name" value="P1/P2_N_sf"/>
</dbReference>
<dbReference type="AlphaFoldDB" id="C7DHU6"/>
<feature type="compositionally biased region" description="Basic and acidic residues" evidence="5">
    <location>
        <begin position="76"/>
        <end position="90"/>
    </location>
</feature>
<evidence type="ECO:0000256" key="2">
    <source>
        <dbReference type="ARBA" id="ARBA00022980"/>
    </source>
</evidence>
<dbReference type="HAMAP" id="MF_01478">
    <property type="entry name" value="Ribosomal_L12_arch"/>
    <property type="match status" value="1"/>
</dbReference>
<keyword evidence="2 4" id="KW-0689">Ribosomal protein</keyword>
<dbReference type="FunFam" id="1.10.10.1410:FF:000002">
    <property type="entry name" value="60S acidic ribosomal protein P2"/>
    <property type="match status" value="1"/>
</dbReference>
<evidence type="ECO:0000256" key="3">
    <source>
        <dbReference type="ARBA" id="ARBA00023274"/>
    </source>
</evidence>
<dbReference type="GO" id="GO:0005840">
    <property type="term" value="C:ribosome"/>
    <property type="evidence" value="ECO:0007669"/>
    <property type="project" value="UniProtKB-KW"/>
</dbReference>
<comment type="subunit">
    <text evidence="4">Part of the 50S ribosomal subunit. Homodimer, it forms part of the ribosomal stalk which helps the ribosome interact with GTP-bound translation factors. Forms a heptameric L10(L12)2(L12)2(L12)2 complex, where L10 forms an elongated spine to which the L12 dimers bind in a sequential fashion.</text>
</comment>
<dbReference type="InterPro" id="IPR027534">
    <property type="entry name" value="Ribosomal_P1/P2"/>
</dbReference>
<keyword evidence="7" id="KW-1185">Reference proteome</keyword>
<gene>
    <name evidence="4" type="primary">rpl12</name>
    <name evidence="6" type="ORF">UNLARM2_0637</name>
</gene>
<dbReference type="NCBIfam" id="TIGR03685">
    <property type="entry name" value="ribo_P1_arch"/>
    <property type="match status" value="1"/>
</dbReference>
<accession>C7DHU6</accession>
<comment type="similarity">
    <text evidence="1 4">Belongs to the eukaryotic ribosomal protein P1/P2 family.</text>
</comment>
<dbReference type="GO" id="GO:0003735">
    <property type="term" value="F:structural constituent of ribosome"/>
    <property type="evidence" value="ECO:0007669"/>
    <property type="project" value="InterPro"/>
</dbReference>
<evidence type="ECO:0000256" key="1">
    <source>
        <dbReference type="ARBA" id="ARBA00005436"/>
    </source>
</evidence>
<feature type="compositionally biased region" description="Low complexity" evidence="5">
    <location>
        <begin position="65"/>
        <end position="75"/>
    </location>
</feature>
<name>C7DHU6_MICA2</name>
<evidence type="ECO:0000313" key="7">
    <source>
        <dbReference type="Proteomes" id="UP000332487"/>
    </source>
</evidence>
<dbReference type="Pfam" id="PF00428">
    <property type="entry name" value="Ribosomal_60s"/>
    <property type="match status" value="1"/>
</dbReference>
<reference evidence="6 7" key="2">
    <citation type="journal article" date="2010" name="Proc. Natl. Acad. Sci. U.S.A.">
        <title>Enigmatic, ultrasmall, uncultivated Archaea.</title>
        <authorList>
            <person name="Baker B.J."/>
            <person name="Comolli L.R."/>
            <person name="Dick G.J."/>
            <person name="Hauser L.J."/>
            <person name="Hyatt D."/>
            <person name="Dill B.D."/>
            <person name="Land M.L."/>
            <person name="Verberkmoes N.C."/>
            <person name="Hettich R.L."/>
            <person name="Banfield J.F."/>
        </authorList>
    </citation>
    <scope>NUCLEOTIDE SEQUENCE [LARGE SCALE GENOMIC DNA]</scope>
    <source>
        <strain evidence="6">ARMAN-2</strain>
    </source>
</reference>
<comment type="function">
    <text evidence="4">Forms part of the ribosomal stalk, playing a central role in the interaction of the ribosome with GTP-bound translation factors.</text>
</comment>
<proteinExistence type="inferred from homology"/>
<dbReference type="GO" id="GO:0006414">
    <property type="term" value="P:translational elongation"/>
    <property type="evidence" value="ECO:0007669"/>
    <property type="project" value="InterPro"/>
</dbReference>
<protein>
    <recommendedName>
        <fullName evidence="4">Large ribosomal subunit protein P1</fullName>
    </recommendedName>
</protein>
<organism evidence="6 7">
    <name type="scientific">Candidatus Micrarchaeum acidiphilum ARMAN-2</name>
    <dbReference type="NCBI Taxonomy" id="425595"/>
    <lineage>
        <taxon>Archaea</taxon>
        <taxon>Candidatus Micrarchaeota</taxon>
        <taxon>Candidatus Micrarchaeia</taxon>
        <taxon>Candidatus Micrarchaeales</taxon>
        <taxon>Candidatus Micrarchaeaceae</taxon>
        <taxon>Candidatus Micrarchaeum</taxon>
    </lineage>
</organism>
<dbReference type="EMBL" id="GG697240">
    <property type="protein sequence ID" value="EET90198.1"/>
    <property type="molecule type" value="Genomic_DNA"/>
</dbReference>
<dbReference type="GO" id="GO:1990904">
    <property type="term" value="C:ribonucleoprotein complex"/>
    <property type="evidence" value="ECO:0007669"/>
    <property type="project" value="UniProtKB-KW"/>
</dbReference>
<keyword evidence="3 4" id="KW-0687">Ribonucleoprotein</keyword>
<feature type="region of interest" description="Disordered" evidence="5">
    <location>
        <begin position="65"/>
        <end position="101"/>
    </location>
</feature>
<evidence type="ECO:0000256" key="5">
    <source>
        <dbReference type="SAM" id="MobiDB-lite"/>
    </source>
</evidence>
<sequence>MEYVYAALLLDAAGKEVNEQDLINVVKAAGFTPDEAKAKAIVSSLKGVNIKDVIKNAQASRAVAAAPAAAQPEQAKAAKKEEKEEKKSEEEAAGGLASLFG</sequence>
<evidence type="ECO:0000256" key="4">
    <source>
        <dbReference type="HAMAP-Rule" id="MF_01478"/>
    </source>
</evidence>
<reference evidence="6 7" key="1">
    <citation type="journal article" date="2009" name="Genome Biol.">
        <title>Community-wide analysis of microbial genome sequence signatures.</title>
        <authorList>
            <person name="Dick G.J."/>
            <person name="Andersson A.F."/>
            <person name="Baker B.J."/>
            <person name="Simmons S.L."/>
            <person name="Thomas B.C."/>
            <person name="Yelton A.P."/>
            <person name="Banfield J.F."/>
        </authorList>
    </citation>
    <scope>NUCLEOTIDE SEQUENCE [LARGE SCALE GENOMIC DNA]</scope>
    <source>
        <strain evidence="6">ARMAN-2</strain>
    </source>
</reference>
<dbReference type="InterPro" id="IPR022295">
    <property type="entry name" value="Ribosomal_P1_arc"/>
</dbReference>
<dbReference type="Gene3D" id="1.10.10.1410">
    <property type="match status" value="1"/>
</dbReference>